<comment type="caution">
    <text evidence="3">The sequence shown here is derived from an EMBL/GenBank/DDBJ whole genome shotgun (WGS) entry which is preliminary data.</text>
</comment>
<evidence type="ECO:0000313" key="4">
    <source>
        <dbReference type="Proteomes" id="UP000243797"/>
    </source>
</evidence>
<reference evidence="3 4" key="1">
    <citation type="submission" date="2017-06" db="EMBL/GenBank/DDBJ databases">
        <title>Draft genome sequence of a variant of Elsinoe murrayae.</title>
        <authorList>
            <person name="Cheng Q."/>
        </authorList>
    </citation>
    <scope>NUCLEOTIDE SEQUENCE [LARGE SCALE GENOMIC DNA]</scope>
    <source>
        <strain evidence="3 4">CQ-2017a</strain>
    </source>
</reference>
<feature type="compositionally biased region" description="Basic and acidic residues" evidence="1">
    <location>
        <begin position="1"/>
        <end position="14"/>
    </location>
</feature>
<feature type="region of interest" description="Disordered" evidence="1">
    <location>
        <begin position="253"/>
        <end position="356"/>
    </location>
</feature>
<feature type="compositionally biased region" description="Basic and acidic residues" evidence="1">
    <location>
        <begin position="318"/>
        <end position="328"/>
    </location>
</feature>
<dbReference type="Gene3D" id="3.30.70.330">
    <property type="match status" value="1"/>
</dbReference>
<dbReference type="Proteomes" id="UP000243797">
    <property type="component" value="Unassembled WGS sequence"/>
</dbReference>
<evidence type="ECO:0000256" key="1">
    <source>
        <dbReference type="SAM" id="MobiDB-lite"/>
    </source>
</evidence>
<dbReference type="OrthoDB" id="5374349at2759"/>
<dbReference type="InterPro" id="IPR000504">
    <property type="entry name" value="RRM_dom"/>
</dbReference>
<dbReference type="SMART" id="SM00360">
    <property type="entry name" value="RRM"/>
    <property type="match status" value="1"/>
</dbReference>
<proteinExistence type="predicted"/>
<accession>A0A2K1R0D4</accession>
<feature type="compositionally biased region" description="Gly residues" evidence="1">
    <location>
        <begin position="330"/>
        <end position="339"/>
    </location>
</feature>
<feature type="region of interest" description="Disordered" evidence="1">
    <location>
        <begin position="1"/>
        <end position="122"/>
    </location>
</feature>
<dbReference type="STRING" id="2082308.A0A2K1R0D4"/>
<feature type="compositionally biased region" description="Basic and acidic residues" evidence="1">
    <location>
        <begin position="257"/>
        <end position="299"/>
    </location>
</feature>
<protein>
    <recommendedName>
        <fullName evidence="2">RRM domain-containing protein</fullName>
    </recommendedName>
</protein>
<organism evidence="3 4">
    <name type="scientific">Sphaceloma murrayae</name>
    <dbReference type="NCBI Taxonomy" id="2082308"/>
    <lineage>
        <taxon>Eukaryota</taxon>
        <taxon>Fungi</taxon>
        <taxon>Dikarya</taxon>
        <taxon>Ascomycota</taxon>
        <taxon>Pezizomycotina</taxon>
        <taxon>Dothideomycetes</taxon>
        <taxon>Dothideomycetidae</taxon>
        <taxon>Myriangiales</taxon>
        <taxon>Elsinoaceae</taxon>
        <taxon>Sphaceloma</taxon>
    </lineage>
</organism>
<evidence type="ECO:0000259" key="2">
    <source>
        <dbReference type="SMART" id="SM00360"/>
    </source>
</evidence>
<dbReference type="AlphaFoldDB" id="A0A2K1R0D4"/>
<sequence>MAAPKSLDDMLQADRKKRKAEQLAQSIFGKNRRQSAPVTDKKVQSPGASFASRVGVNKRSSSSSSVHRQKQPGRPNAPSALSRAATVAHIESTVSSNDTAPMGPRKKAKQANGTSGASGNGEINIRGAAGPYTVIAQNFATGTTAADIESVMKNEGGPLLSCRLAASNPTVIAEMVFAERKSADKIIAKFNNKKADGRLLHVYLKGSSDTAVIEPTNDLSEDNPWRVDPGPVVSQAAAAPVEDEVMEIETDEAEAAAYRDDRVRRDQHARSAREERHRGYDPYVGADRRDERRDDRRAEPMYQDGRYGFGDAPPPGPRYEDRRDDRRGGRWGGRGGGPGRMYSDDLMRRSGPPRRW</sequence>
<dbReference type="GO" id="GO:0003723">
    <property type="term" value="F:RNA binding"/>
    <property type="evidence" value="ECO:0007669"/>
    <property type="project" value="InterPro"/>
</dbReference>
<keyword evidence="4" id="KW-1185">Reference proteome</keyword>
<dbReference type="EMBL" id="NKHZ01000017">
    <property type="protein sequence ID" value="PNS20762.1"/>
    <property type="molecule type" value="Genomic_DNA"/>
</dbReference>
<dbReference type="InterPro" id="IPR012677">
    <property type="entry name" value="Nucleotide-bd_a/b_plait_sf"/>
</dbReference>
<dbReference type="SUPFAM" id="SSF54928">
    <property type="entry name" value="RNA-binding domain, RBD"/>
    <property type="match status" value="1"/>
</dbReference>
<evidence type="ECO:0000313" key="3">
    <source>
        <dbReference type="EMBL" id="PNS20762.1"/>
    </source>
</evidence>
<dbReference type="InParanoid" id="A0A2K1R0D4"/>
<gene>
    <name evidence="3" type="ORF">CAC42_2693</name>
</gene>
<feature type="domain" description="RRM" evidence="2">
    <location>
        <begin position="133"/>
        <end position="203"/>
    </location>
</feature>
<name>A0A2K1R0D4_9PEZI</name>
<dbReference type="InterPro" id="IPR035979">
    <property type="entry name" value="RBD_domain_sf"/>
</dbReference>